<dbReference type="HAMAP" id="MF_00316">
    <property type="entry name" value="MobA"/>
    <property type="match status" value="1"/>
</dbReference>
<dbReference type="PANTHER" id="PTHR19136">
    <property type="entry name" value="MOLYBDENUM COFACTOR GUANYLYLTRANSFERASE"/>
    <property type="match status" value="1"/>
</dbReference>
<dbReference type="SUPFAM" id="SSF53448">
    <property type="entry name" value="Nucleotide-diphospho-sugar transferases"/>
    <property type="match status" value="1"/>
</dbReference>
<reference evidence="9" key="1">
    <citation type="submission" date="2016-10" db="EMBL/GenBank/DDBJ databases">
        <authorList>
            <person name="de Groot N.N."/>
        </authorList>
    </citation>
    <scope>NUCLEOTIDE SEQUENCE</scope>
</reference>
<dbReference type="InterPro" id="IPR013482">
    <property type="entry name" value="Molybde_CF_guanTrfase"/>
</dbReference>
<dbReference type="GO" id="GO:0006777">
    <property type="term" value="P:Mo-molybdopterin cofactor biosynthetic process"/>
    <property type="evidence" value="ECO:0007669"/>
    <property type="project" value="UniProtKB-KW"/>
</dbReference>
<protein>
    <submittedName>
        <fullName evidence="9">Molybdopterin-guanine dinucleotide biosynthesis protein MobA</fullName>
    </submittedName>
</protein>
<dbReference type="InterPro" id="IPR025877">
    <property type="entry name" value="MobA-like_NTP_Trfase"/>
</dbReference>
<dbReference type="CDD" id="cd02503">
    <property type="entry name" value="MobA"/>
    <property type="match status" value="1"/>
</dbReference>
<dbReference type="PANTHER" id="PTHR19136:SF81">
    <property type="entry name" value="MOLYBDENUM COFACTOR GUANYLYLTRANSFERASE"/>
    <property type="match status" value="1"/>
</dbReference>
<accession>A0A1W1BRM8</accession>
<evidence type="ECO:0000256" key="5">
    <source>
        <dbReference type="ARBA" id="ARBA00022842"/>
    </source>
</evidence>
<evidence type="ECO:0000256" key="4">
    <source>
        <dbReference type="ARBA" id="ARBA00022741"/>
    </source>
</evidence>
<keyword evidence="7" id="KW-0501">Molybdenum cofactor biosynthesis</keyword>
<dbReference type="Pfam" id="PF12804">
    <property type="entry name" value="NTP_transf_3"/>
    <property type="match status" value="1"/>
</dbReference>
<keyword evidence="5" id="KW-0460">Magnesium</keyword>
<dbReference type="InterPro" id="IPR029044">
    <property type="entry name" value="Nucleotide-diphossugar_trans"/>
</dbReference>
<name>A0A1W1BRM8_9ZZZZ</name>
<dbReference type="NCBIfam" id="NF001837">
    <property type="entry name" value="PRK00560.1"/>
    <property type="match status" value="1"/>
</dbReference>
<dbReference type="EMBL" id="FPHI01000012">
    <property type="protein sequence ID" value="SFV56111.1"/>
    <property type="molecule type" value="Genomic_DNA"/>
</dbReference>
<keyword evidence="1" id="KW-0963">Cytoplasm</keyword>
<dbReference type="GO" id="GO:0005525">
    <property type="term" value="F:GTP binding"/>
    <property type="evidence" value="ECO:0007669"/>
    <property type="project" value="UniProtKB-KW"/>
</dbReference>
<dbReference type="GO" id="GO:0046872">
    <property type="term" value="F:metal ion binding"/>
    <property type="evidence" value="ECO:0007669"/>
    <property type="project" value="UniProtKB-KW"/>
</dbReference>
<proteinExistence type="inferred from homology"/>
<keyword evidence="2" id="KW-0808">Transferase</keyword>
<evidence type="ECO:0000259" key="8">
    <source>
        <dbReference type="Pfam" id="PF12804"/>
    </source>
</evidence>
<evidence type="ECO:0000313" key="9">
    <source>
        <dbReference type="EMBL" id="SFV56111.1"/>
    </source>
</evidence>
<keyword evidence="4" id="KW-0547">Nucleotide-binding</keyword>
<feature type="domain" description="MobA-like NTP transferase" evidence="8">
    <location>
        <begin position="7"/>
        <end position="154"/>
    </location>
</feature>
<organism evidence="9">
    <name type="scientific">hydrothermal vent metagenome</name>
    <dbReference type="NCBI Taxonomy" id="652676"/>
    <lineage>
        <taxon>unclassified sequences</taxon>
        <taxon>metagenomes</taxon>
        <taxon>ecological metagenomes</taxon>
    </lineage>
</organism>
<evidence type="ECO:0000256" key="2">
    <source>
        <dbReference type="ARBA" id="ARBA00022679"/>
    </source>
</evidence>
<dbReference type="AlphaFoldDB" id="A0A1W1BRM8"/>
<evidence type="ECO:0000256" key="1">
    <source>
        <dbReference type="ARBA" id="ARBA00022490"/>
    </source>
</evidence>
<sequence>MKPYQTAVIFAGGKSRRMGKDKALLPFGDSQSLTHYQHTKLKKDFKDIYISAKKNKFDFPCKIIKDIYPESSPLVALLSIFKTLETKEVFVLSVDTPFIDSRIIQHIMETKREGADIIVAKSPKGIQPLCACYHRSIVPLLEAQYNIKNHKLTDLLHLANIKQVPFKEEYPFTNLNHPKEYNAALLSLTTH</sequence>
<keyword evidence="6" id="KW-0342">GTP-binding</keyword>
<gene>
    <name evidence="9" type="ORF">MNB_SV-3-165</name>
</gene>
<evidence type="ECO:0000256" key="3">
    <source>
        <dbReference type="ARBA" id="ARBA00022723"/>
    </source>
</evidence>
<dbReference type="GO" id="GO:0016779">
    <property type="term" value="F:nucleotidyltransferase activity"/>
    <property type="evidence" value="ECO:0007669"/>
    <property type="project" value="TreeGrafter"/>
</dbReference>
<evidence type="ECO:0000256" key="6">
    <source>
        <dbReference type="ARBA" id="ARBA00023134"/>
    </source>
</evidence>
<dbReference type="Gene3D" id="3.90.550.10">
    <property type="entry name" value="Spore Coat Polysaccharide Biosynthesis Protein SpsA, Chain A"/>
    <property type="match status" value="1"/>
</dbReference>
<evidence type="ECO:0000256" key="7">
    <source>
        <dbReference type="ARBA" id="ARBA00023150"/>
    </source>
</evidence>
<keyword evidence="3" id="KW-0479">Metal-binding</keyword>